<sequence>MINTVIGIVIIFVVIYLLGEMSNNVTSFKTKFMVSLAFILGLGNIIGDLAL</sequence>
<dbReference type="AlphaFoldDB" id="A0A9E4ZVJ7"/>
<feature type="transmembrane region" description="Helical" evidence="1">
    <location>
        <begin position="32"/>
        <end position="50"/>
    </location>
</feature>
<protein>
    <submittedName>
        <fullName evidence="2">Uncharacterized protein</fullName>
    </submittedName>
</protein>
<keyword evidence="4" id="KW-1185">Reference proteome</keyword>
<proteinExistence type="predicted"/>
<evidence type="ECO:0000313" key="2">
    <source>
        <dbReference type="EMBL" id="MCZ3364896.1"/>
    </source>
</evidence>
<evidence type="ECO:0000313" key="3">
    <source>
        <dbReference type="EMBL" id="MCZ3372651.1"/>
    </source>
</evidence>
<dbReference type="Proteomes" id="UP001074446">
    <property type="component" value="Unassembled WGS sequence"/>
</dbReference>
<reference evidence="2" key="1">
    <citation type="submission" date="2022-12" db="EMBL/GenBank/DDBJ databases">
        <title>Reclassification of two methanogenic archaea species isolated from the Kolyma lowland permafrost.</title>
        <authorList>
            <person name="Trubitsyn V.E."/>
            <person name="Rivkina E.M."/>
            <person name="Shcherbakova V.A."/>
        </authorList>
    </citation>
    <scope>NUCLEOTIDE SEQUENCE</scope>
    <source>
        <strain evidence="2">M2</strain>
        <strain evidence="3">MK4</strain>
    </source>
</reference>
<keyword evidence="1" id="KW-0472">Membrane</keyword>
<gene>
    <name evidence="3" type="ORF">O3H35_08385</name>
    <name evidence="2" type="ORF">O3H54_03265</name>
</gene>
<dbReference type="RefSeq" id="WP_157197526.1">
    <property type="nucleotide sequence ID" value="NZ_JAPVER010000018.1"/>
</dbReference>
<evidence type="ECO:0000256" key="1">
    <source>
        <dbReference type="SAM" id="Phobius"/>
    </source>
</evidence>
<keyword evidence="1" id="KW-0812">Transmembrane</keyword>
<keyword evidence="1" id="KW-1133">Transmembrane helix</keyword>
<accession>A0A9E4ZVJ7</accession>
<comment type="caution">
    <text evidence="2">The sequence shown here is derived from an EMBL/GenBank/DDBJ whole genome shotgun (WGS) entry which is preliminary data.</text>
</comment>
<dbReference type="EMBL" id="JAPVER010000018">
    <property type="protein sequence ID" value="MCZ3364896.1"/>
    <property type="molecule type" value="Genomic_DNA"/>
</dbReference>
<dbReference type="Proteomes" id="UP001068021">
    <property type="component" value="Unassembled WGS sequence"/>
</dbReference>
<feature type="transmembrane region" description="Helical" evidence="1">
    <location>
        <begin position="6"/>
        <end position="25"/>
    </location>
</feature>
<dbReference type="EMBL" id="JAPVES010000030">
    <property type="protein sequence ID" value="MCZ3372651.1"/>
    <property type="molecule type" value="Genomic_DNA"/>
</dbReference>
<organism evidence="2 4">
    <name type="scientific">Methanobacterium veterum</name>
    <dbReference type="NCBI Taxonomy" id="408577"/>
    <lineage>
        <taxon>Archaea</taxon>
        <taxon>Methanobacteriati</taxon>
        <taxon>Methanobacteriota</taxon>
        <taxon>Methanomada group</taxon>
        <taxon>Methanobacteria</taxon>
        <taxon>Methanobacteriales</taxon>
        <taxon>Methanobacteriaceae</taxon>
        <taxon>Methanobacterium</taxon>
    </lineage>
</organism>
<evidence type="ECO:0000313" key="4">
    <source>
        <dbReference type="Proteomes" id="UP001068021"/>
    </source>
</evidence>
<name>A0A9E4ZVJ7_9EURY</name>